<comment type="caution">
    <text evidence="9">The sequence shown here is derived from an EMBL/GenBank/DDBJ whole genome shotgun (WGS) entry which is preliminary data.</text>
</comment>
<dbReference type="Pfam" id="PF00892">
    <property type="entry name" value="EamA"/>
    <property type="match status" value="2"/>
</dbReference>
<feature type="compositionally biased region" description="Basic residues" evidence="6">
    <location>
        <begin position="335"/>
        <end position="344"/>
    </location>
</feature>
<sequence>MERYDDPTAPGARPAAAAVAHARTARHAAADSAAAPGSGRPAGPLDRLHPVVAAVSGAAANSTSAAFAKLAGAGPGTTAFLRCALALVALLPLAAAEYRARGPRPARLVAADAAAGLLLGVDYVFWARSIDDVGASIATVLINVQVVVFPVLAWAFSGVRPSARFALAAPAMLAGVAFASGAAGDAAPGGSPVSGALCGVAAGVAYAGYLFLTRSAGGTGHSAAPVFVSTLSAAVAAAALGGAWTGVDLVLPLASWGWLAALALLGQVLSWLLIGSALPRLAPGTGAALLVIQPVLAVALGTVFLGERPTATQLGGCALVLLAIWALATERSKREHGRPHRSRRERAYSSRAISVPSR</sequence>
<evidence type="ECO:0000256" key="2">
    <source>
        <dbReference type="ARBA" id="ARBA00007362"/>
    </source>
</evidence>
<dbReference type="InterPro" id="IPR000620">
    <property type="entry name" value="EamA_dom"/>
</dbReference>
<gene>
    <name evidence="9" type="ORF">GCM10023224_45220</name>
</gene>
<dbReference type="PANTHER" id="PTHR32322:SF2">
    <property type="entry name" value="EAMA DOMAIN-CONTAINING PROTEIN"/>
    <property type="match status" value="1"/>
</dbReference>
<keyword evidence="4 7" id="KW-1133">Transmembrane helix</keyword>
<evidence type="ECO:0000256" key="6">
    <source>
        <dbReference type="SAM" id="MobiDB-lite"/>
    </source>
</evidence>
<feature type="compositionally biased region" description="Low complexity" evidence="6">
    <location>
        <begin position="349"/>
        <end position="358"/>
    </location>
</feature>
<feature type="transmembrane region" description="Helical" evidence="7">
    <location>
        <begin position="79"/>
        <end position="96"/>
    </location>
</feature>
<dbReference type="InterPro" id="IPR037185">
    <property type="entry name" value="EmrE-like"/>
</dbReference>
<keyword evidence="3 7" id="KW-0812">Transmembrane</keyword>
<organism evidence="9 10">
    <name type="scientific">Streptomonospora halophila</name>
    <dbReference type="NCBI Taxonomy" id="427369"/>
    <lineage>
        <taxon>Bacteria</taxon>
        <taxon>Bacillati</taxon>
        <taxon>Actinomycetota</taxon>
        <taxon>Actinomycetes</taxon>
        <taxon>Streptosporangiales</taxon>
        <taxon>Nocardiopsidaceae</taxon>
        <taxon>Streptomonospora</taxon>
    </lineage>
</organism>
<dbReference type="RefSeq" id="WP_345558755.1">
    <property type="nucleotide sequence ID" value="NZ_BAABIK010000033.1"/>
</dbReference>
<feature type="domain" description="EamA" evidence="8">
    <location>
        <begin position="52"/>
        <end position="180"/>
    </location>
</feature>
<evidence type="ECO:0000259" key="8">
    <source>
        <dbReference type="Pfam" id="PF00892"/>
    </source>
</evidence>
<feature type="transmembrane region" description="Helical" evidence="7">
    <location>
        <begin position="133"/>
        <end position="156"/>
    </location>
</feature>
<keyword evidence="5 7" id="KW-0472">Membrane</keyword>
<feature type="transmembrane region" description="Helical" evidence="7">
    <location>
        <begin position="224"/>
        <end position="244"/>
    </location>
</feature>
<comment type="similarity">
    <text evidence="2">Belongs to the EamA transporter family.</text>
</comment>
<proteinExistence type="inferred from homology"/>
<evidence type="ECO:0000256" key="1">
    <source>
        <dbReference type="ARBA" id="ARBA00004141"/>
    </source>
</evidence>
<evidence type="ECO:0000256" key="3">
    <source>
        <dbReference type="ARBA" id="ARBA00022692"/>
    </source>
</evidence>
<dbReference type="EMBL" id="BAABIK010000033">
    <property type="protein sequence ID" value="GAA4954726.1"/>
    <property type="molecule type" value="Genomic_DNA"/>
</dbReference>
<feature type="transmembrane region" description="Helical" evidence="7">
    <location>
        <begin position="311"/>
        <end position="328"/>
    </location>
</feature>
<accession>A0ABP9GWI7</accession>
<comment type="subcellular location">
    <subcellularLocation>
        <location evidence="1">Membrane</location>
        <topology evidence="1">Multi-pass membrane protein</topology>
    </subcellularLocation>
</comment>
<reference evidence="10" key="1">
    <citation type="journal article" date="2019" name="Int. J. Syst. Evol. Microbiol.">
        <title>The Global Catalogue of Microorganisms (GCM) 10K type strain sequencing project: providing services to taxonomists for standard genome sequencing and annotation.</title>
        <authorList>
            <consortium name="The Broad Institute Genomics Platform"/>
            <consortium name="The Broad Institute Genome Sequencing Center for Infectious Disease"/>
            <person name="Wu L."/>
            <person name="Ma J."/>
        </authorList>
    </citation>
    <scope>NUCLEOTIDE SEQUENCE [LARGE SCALE GENOMIC DNA]</scope>
    <source>
        <strain evidence="10">JCM 18123</strain>
    </source>
</reference>
<feature type="domain" description="EamA" evidence="8">
    <location>
        <begin position="194"/>
        <end position="327"/>
    </location>
</feature>
<feature type="region of interest" description="Disordered" evidence="6">
    <location>
        <begin position="335"/>
        <end position="358"/>
    </location>
</feature>
<feature type="transmembrane region" description="Helical" evidence="7">
    <location>
        <begin position="256"/>
        <end position="274"/>
    </location>
</feature>
<evidence type="ECO:0000256" key="4">
    <source>
        <dbReference type="ARBA" id="ARBA00022989"/>
    </source>
</evidence>
<dbReference type="Proteomes" id="UP001499993">
    <property type="component" value="Unassembled WGS sequence"/>
</dbReference>
<evidence type="ECO:0000256" key="5">
    <source>
        <dbReference type="ARBA" id="ARBA00023136"/>
    </source>
</evidence>
<evidence type="ECO:0000313" key="9">
    <source>
        <dbReference type="EMBL" id="GAA4954726.1"/>
    </source>
</evidence>
<keyword evidence="10" id="KW-1185">Reference proteome</keyword>
<feature type="transmembrane region" description="Helical" evidence="7">
    <location>
        <begin position="163"/>
        <end position="181"/>
    </location>
</feature>
<feature type="transmembrane region" description="Helical" evidence="7">
    <location>
        <begin position="193"/>
        <end position="212"/>
    </location>
</feature>
<dbReference type="InterPro" id="IPR050638">
    <property type="entry name" value="AA-Vitamin_Transporters"/>
</dbReference>
<evidence type="ECO:0000313" key="10">
    <source>
        <dbReference type="Proteomes" id="UP001499993"/>
    </source>
</evidence>
<evidence type="ECO:0000256" key="7">
    <source>
        <dbReference type="SAM" id="Phobius"/>
    </source>
</evidence>
<feature type="transmembrane region" description="Helical" evidence="7">
    <location>
        <begin position="286"/>
        <end position="305"/>
    </location>
</feature>
<feature type="transmembrane region" description="Helical" evidence="7">
    <location>
        <begin position="108"/>
        <end position="127"/>
    </location>
</feature>
<dbReference type="SUPFAM" id="SSF103481">
    <property type="entry name" value="Multidrug resistance efflux transporter EmrE"/>
    <property type="match status" value="2"/>
</dbReference>
<name>A0ABP9GWI7_9ACTN</name>
<protein>
    <submittedName>
        <fullName evidence="9">DMT family transporter</fullName>
    </submittedName>
</protein>
<dbReference type="PANTHER" id="PTHR32322">
    <property type="entry name" value="INNER MEMBRANE TRANSPORTER"/>
    <property type="match status" value="1"/>
</dbReference>